<organism evidence="1 2">
    <name type="scientific">Smittium culicis</name>
    <dbReference type="NCBI Taxonomy" id="133412"/>
    <lineage>
        <taxon>Eukaryota</taxon>
        <taxon>Fungi</taxon>
        <taxon>Fungi incertae sedis</taxon>
        <taxon>Zoopagomycota</taxon>
        <taxon>Kickxellomycotina</taxon>
        <taxon>Harpellomycetes</taxon>
        <taxon>Harpellales</taxon>
        <taxon>Legeriomycetaceae</taxon>
        <taxon>Smittium</taxon>
    </lineage>
</organism>
<comment type="caution">
    <text evidence="1">The sequence shown here is derived from an EMBL/GenBank/DDBJ whole genome shotgun (WGS) entry which is preliminary data.</text>
</comment>
<accession>A0A1R1XI00</accession>
<dbReference type="EMBL" id="LSSM01004731">
    <property type="protein sequence ID" value="OMJ14240.1"/>
    <property type="molecule type" value="Genomic_DNA"/>
</dbReference>
<name>A0A1R1XI00_9FUNG</name>
<protein>
    <submittedName>
        <fullName evidence="1">Uncharacterized protein</fullName>
    </submittedName>
</protein>
<keyword evidence="2" id="KW-1185">Reference proteome</keyword>
<dbReference type="Proteomes" id="UP000187429">
    <property type="component" value="Unassembled WGS sequence"/>
</dbReference>
<dbReference type="OrthoDB" id="10456475at2759"/>
<proteinExistence type="predicted"/>
<reference evidence="2" key="1">
    <citation type="submission" date="2017-01" db="EMBL/GenBank/DDBJ databases">
        <authorList>
            <person name="Wang Y."/>
            <person name="White M."/>
            <person name="Kvist S."/>
            <person name="Moncalvo J.-M."/>
        </authorList>
    </citation>
    <scope>NUCLEOTIDE SEQUENCE [LARGE SCALE GENOMIC DNA]</scope>
    <source>
        <strain evidence="2">ID-206-W2</strain>
    </source>
</reference>
<gene>
    <name evidence="1" type="ORF">AYI69_g8677</name>
</gene>
<sequence length="85" mass="9992">MGYHSLKKPKKKKAHYKVVQWEEKYRSINDPKQILNIKNRLPPQMGVLISSLEKREIVPNNEHTNQLMVLENGANELEQRLELSV</sequence>
<evidence type="ECO:0000313" key="1">
    <source>
        <dbReference type="EMBL" id="OMJ14240.1"/>
    </source>
</evidence>
<dbReference type="AlphaFoldDB" id="A0A1R1XI00"/>
<evidence type="ECO:0000313" key="2">
    <source>
        <dbReference type="Proteomes" id="UP000187429"/>
    </source>
</evidence>